<protein>
    <recommendedName>
        <fullName evidence="2">histidine kinase</fullName>
        <ecNumber evidence="2">2.7.13.3</ecNumber>
    </recommendedName>
</protein>
<dbReference type="InterPro" id="IPR036097">
    <property type="entry name" value="HisK_dim/P_sf"/>
</dbReference>
<dbReference type="GO" id="GO:0005524">
    <property type="term" value="F:ATP binding"/>
    <property type="evidence" value="ECO:0007669"/>
    <property type="project" value="UniProtKB-KW"/>
</dbReference>
<evidence type="ECO:0000313" key="10">
    <source>
        <dbReference type="Proteomes" id="UP001231915"/>
    </source>
</evidence>
<gene>
    <name evidence="9" type="ORF">QNM18_11255</name>
</gene>
<dbReference type="InterPro" id="IPR005467">
    <property type="entry name" value="His_kinase_dom"/>
</dbReference>
<dbReference type="SMART" id="SM00387">
    <property type="entry name" value="HATPase_c"/>
    <property type="match status" value="1"/>
</dbReference>
<keyword evidence="6" id="KW-0812">Transmembrane</keyword>
<dbReference type="Pfam" id="PF02518">
    <property type="entry name" value="HATPase_c"/>
    <property type="match status" value="1"/>
</dbReference>
<dbReference type="CDD" id="cd17546">
    <property type="entry name" value="REC_hyHK_CKI1_RcsC-like"/>
    <property type="match status" value="1"/>
</dbReference>
<feature type="transmembrane region" description="Helical" evidence="6">
    <location>
        <begin position="148"/>
        <end position="170"/>
    </location>
</feature>
<keyword evidence="6" id="KW-1133">Transmembrane helix</keyword>
<dbReference type="PRINTS" id="PR00344">
    <property type="entry name" value="BCTRLSENSOR"/>
</dbReference>
<keyword evidence="9" id="KW-0547">Nucleotide-binding</keyword>
<dbReference type="CDD" id="cd00082">
    <property type="entry name" value="HisKA"/>
    <property type="match status" value="1"/>
</dbReference>
<dbReference type="RefSeq" id="WP_284137263.1">
    <property type="nucleotide sequence ID" value="NZ_JASJUT010000003.1"/>
</dbReference>
<dbReference type="Gene3D" id="3.30.565.10">
    <property type="entry name" value="Histidine kinase-like ATPase, C-terminal domain"/>
    <property type="match status" value="1"/>
</dbReference>
<feature type="transmembrane region" description="Helical" evidence="6">
    <location>
        <begin position="86"/>
        <end position="110"/>
    </location>
</feature>
<dbReference type="Pfam" id="PF00072">
    <property type="entry name" value="Response_reg"/>
    <property type="match status" value="1"/>
</dbReference>
<feature type="transmembrane region" description="Helical" evidence="6">
    <location>
        <begin position="22"/>
        <end position="41"/>
    </location>
</feature>
<comment type="catalytic activity">
    <reaction evidence="1">
        <text>ATP + protein L-histidine = ADP + protein N-phospho-L-histidine.</text>
        <dbReference type="EC" id="2.7.13.3"/>
    </reaction>
</comment>
<dbReference type="InterPro" id="IPR011006">
    <property type="entry name" value="CheY-like_superfamily"/>
</dbReference>
<dbReference type="SUPFAM" id="SSF55874">
    <property type="entry name" value="ATPase domain of HSP90 chaperone/DNA topoisomerase II/histidine kinase"/>
    <property type="match status" value="1"/>
</dbReference>
<evidence type="ECO:0000256" key="3">
    <source>
        <dbReference type="ARBA" id="ARBA00022553"/>
    </source>
</evidence>
<keyword evidence="3 4" id="KW-0597">Phosphoprotein</keyword>
<dbReference type="Gene3D" id="3.40.50.2300">
    <property type="match status" value="1"/>
</dbReference>
<comment type="caution">
    <text evidence="9">The sequence shown here is derived from an EMBL/GenBank/DDBJ whole genome shotgun (WGS) entry which is preliminary data.</text>
</comment>
<keyword evidence="9" id="KW-0067">ATP-binding</keyword>
<dbReference type="InterPro" id="IPR036890">
    <property type="entry name" value="HATPase_C_sf"/>
</dbReference>
<accession>A0ABT7EKS7</accession>
<keyword evidence="6" id="KW-0472">Membrane</keyword>
<dbReference type="Pfam" id="PF05230">
    <property type="entry name" value="MASE2"/>
    <property type="match status" value="1"/>
</dbReference>
<dbReference type="InterPro" id="IPR007894">
    <property type="entry name" value="MASE2"/>
</dbReference>
<dbReference type="Proteomes" id="UP001231915">
    <property type="component" value="Unassembled WGS sequence"/>
</dbReference>
<evidence type="ECO:0000313" key="9">
    <source>
        <dbReference type="EMBL" id="MDK2595625.1"/>
    </source>
</evidence>
<evidence type="ECO:0000256" key="5">
    <source>
        <dbReference type="SAM" id="Coils"/>
    </source>
</evidence>
<dbReference type="Gene3D" id="1.10.287.130">
    <property type="match status" value="1"/>
</dbReference>
<sequence length="586" mass="64313">MTSAQYSNDTPEQKPSLAKLNYAPRIIGCVLMAIMLIGALYKGLSFTTGCFIFLNCALWPHVARLHSKLFSDKNIHEYINLHLDALFYGIWCAVVGFQVWVVFALLIVNSLNSLILGGVKRYYSCTAVLALGCISGGVWFGFEFVEQSPLVTQVVAAASVYLYCCNVGFFNRKYSGQLKRSRDKMRQQNEELREAKVKAEQASIAKSEFLANMSHEIRTPMNGILGALQIFEKGNLDKESKSLMSKAVYSAQSLLTVINDILDFSKIEAHKLALELAPFSMADTVESVVSDLKVEAEKKFISLDASFDLGKSDGRLGDSVRVRQILLNLVSNAVKFTDSGGIKIEVQAIQFQGESALHIAVKDTGIGMDKNAQQSIFDRFQQADSSTTRKYGGTGLGLAITASLVHLMGGTINLKSELGKGTTIDVILPLAPAELTDPNKEGDEDCFPNFATLKVLIAEDNEINQIVIKKMLEKTGATLDVVENGKLAVEAFNQSCYDIVLMDIQMPEMDGIEAFLLIQKANPNIPVIALTANVMSQDIAHYKSLGFAAHIGKPVAMHAMYRTIKQSVKQNTRNLEQGDDLSNNQC</sequence>
<dbReference type="SMART" id="SM00448">
    <property type="entry name" value="REC"/>
    <property type="match status" value="1"/>
</dbReference>
<dbReference type="PANTHER" id="PTHR45339">
    <property type="entry name" value="HYBRID SIGNAL TRANSDUCTION HISTIDINE KINASE J"/>
    <property type="match status" value="1"/>
</dbReference>
<evidence type="ECO:0000259" key="7">
    <source>
        <dbReference type="PROSITE" id="PS50109"/>
    </source>
</evidence>
<feature type="coiled-coil region" evidence="5">
    <location>
        <begin position="171"/>
        <end position="205"/>
    </location>
</feature>
<dbReference type="SUPFAM" id="SSF47384">
    <property type="entry name" value="Homodimeric domain of signal transducing histidine kinase"/>
    <property type="match status" value="1"/>
</dbReference>
<dbReference type="PANTHER" id="PTHR45339:SF3">
    <property type="entry name" value="HISTIDINE KINASE"/>
    <property type="match status" value="1"/>
</dbReference>
<dbReference type="Pfam" id="PF00512">
    <property type="entry name" value="HisKA"/>
    <property type="match status" value="1"/>
</dbReference>
<dbReference type="CDD" id="cd16922">
    <property type="entry name" value="HATPase_EvgS-ArcB-TorS-like"/>
    <property type="match status" value="1"/>
</dbReference>
<dbReference type="SMART" id="SM00388">
    <property type="entry name" value="HisKA"/>
    <property type="match status" value="1"/>
</dbReference>
<dbReference type="InterPro" id="IPR001789">
    <property type="entry name" value="Sig_transdc_resp-reg_receiver"/>
</dbReference>
<proteinExistence type="predicted"/>
<keyword evidence="5" id="KW-0175">Coiled coil</keyword>
<dbReference type="InterPro" id="IPR003594">
    <property type="entry name" value="HATPase_dom"/>
</dbReference>
<evidence type="ECO:0000259" key="8">
    <source>
        <dbReference type="PROSITE" id="PS50110"/>
    </source>
</evidence>
<keyword evidence="10" id="KW-1185">Reference proteome</keyword>
<dbReference type="SUPFAM" id="SSF52172">
    <property type="entry name" value="CheY-like"/>
    <property type="match status" value="1"/>
</dbReference>
<dbReference type="InterPro" id="IPR004358">
    <property type="entry name" value="Sig_transdc_His_kin-like_C"/>
</dbReference>
<dbReference type="PROSITE" id="PS50110">
    <property type="entry name" value="RESPONSE_REGULATORY"/>
    <property type="match status" value="1"/>
</dbReference>
<evidence type="ECO:0000256" key="2">
    <source>
        <dbReference type="ARBA" id="ARBA00012438"/>
    </source>
</evidence>
<evidence type="ECO:0000256" key="1">
    <source>
        <dbReference type="ARBA" id="ARBA00000085"/>
    </source>
</evidence>
<dbReference type="EC" id="2.7.13.3" evidence="2"/>
<evidence type="ECO:0000256" key="4">
    <source>
        <dbReference type="PROSITE-ProRule" id="PRU00169"/>
    </source>
</evidence>
<name>A0ABT7EKS7_9GAMM</name>
<organism evidence="9 10">
    <name type="scientific">Pseudoalteromonas obscura</name>
    <dbReference type="NCBI Taxonomy" id="3048491"/>
    <lineage>
        <taxon>Bacteria</taxon>
        <taxon>Pseudomonadati</taxon>
        <taxon>Pseudomonadota</taxon>
        <taxon>Gammaproteobacteria</taxon>
        <taxon>Alteromonadales</taxon>
        <taxon>Pseudoalteromonadaceae</taxon>
        <taxon>Pseudoalteromonas</taxon>
    </lineage>
</organism>
<feature type="domain" description="Response regulatory" evidence="8">
    <location>
        <begin position="454"/>
        <end position="568"/>
    </location>
</feature>
<reference evidence="9 10" key="1">
    <citation type="submission" date="2023-05" db="EMBL/GenBank/DDBJ databases">
        <title>Pseudoalteromonas ardens sp. nov., Pseudoalteromonas obscura sp. nov., and Pseudoalteromonas umbrosa sp. nov., isolated from the coral Montipora capitata.</title>
        <authorList>
            <person name="Thomas E.M."/>
            <person name="Smith E.M."/>
            <person name="Papke E."/>
            <person name="Shlafstein M.D."/>
            <person name="Oline D.K."/>
            <person name="Videau P."/>
            <person name="Saw J.H."/>
            <person name="Strangman W.K."/>
            <person name="Ushijima B."/>
        </authorList>
    </citation>
    <scope>NUCLEOTIDE SEQUENCE [LARGE SCALE GENOMIC DNA]</scope>
    <source>
        <strain evidence="9 10">P94</strain>
    </source>
</reference>
<dbReference type="InterPro" id="IPR003661">
    <property type="entry name" value="HisK_dim/P_dom"/>
</dbReference>
<dbReference type="PROSITE" id="PS50109">
    <property type="entry name" value="HIS_KIN"/>
    <property type="match status" value="1"/>
</dbReference>
<evidence type="ECO:0000256" key="6">
    <source>
        <dbReference type="SAM" id="Phobius"/>
    </source>
</evidence>
<dbReference type="EMBL" id="JASJUT010000003">
    <property type="protein sequence ID" value="MDK2595625.1"/>
    <property type="molecule type" value="Genomic_DNA"/>
</dbReference>
<feature type="domain" description="Histidine kinase" evidence="7">
    <location>
        <begin position="212"/>
        <end position="432"/>
    </location>
</feature>
<feature type="transmembrane region" description="Helical" evidence="6">
    <location>
        <begin position="122"/>
        <end position="142"/>
    </location>
</feature>
<feature type="modified residue" description="4-aspartylphosphate" evidence="4">
    <location>
        <position position="503"/>
    </location>
</feature>